<dbReference type="RefSeq" id="WP_248356731.1">
    <property type="nucleotide sequence ID" value="NZ_AP025591.1"/>
</dbReference>
<dbReference type="EMBL" id="AP025591">
    <property type="protein sequence ID" value="BDG06525.1"/>
    <property type="molecule type" value="Genomic_DNA"/>
</dbReference>
<dbReference type="Proteomes" id="UP001162891">
    <property type="component" value="Chromosome"/>
</dbReference>
<organism evidence="1 2">
    <name type="scientific">Anaeromyxobacter oryzae</name>
    <dbReference type="NCBI Taxonomy" id="2918170"/>
    <lineage>
        <taxon>Bacteria</taxon>
        <taxon>Pseudomonadati</taxon>
        <taxon>Myxococcota</taxon>
        <taxon>Myxococcia</taxon>
        <taxon>Myxococcales</taxon>
        <taxon>Cystobacterineae</taxon>
        <taxon>Anaeromyxobacteraceae</taxon>
        <taxon>Anaeromyxobacter</taxon>
    </lineage>
</organism>
<gene>
    <name evidence="1" type="ORF">AMOR_55210</name>
</gene>
<keyword evidence="2" id="KW-1185">Reference proteome</keyword>
<reference evidence="2" key="1">
    <citation type="journal article" date="2022" name="Int. J. Syst. Evol. Microbiol.">
        <title>Anaeromyxobacter oryzae sp. nov., Anaeromyxobacter diazotrophicus sp. nov. and Anaeromyxobacter paludicola sp. nov., isolated from paddy soils.</title>
        <authorList>
            <person name="Itoh H."/>
            <person name="Xu Z."/>
            <person name="Mise K."/>
            <person name="Masuda Y."/>
            <person name="Ushijima N."/>
            <person name="Hayakawa C."/>
            <person name="Shiratori Y."/>
            <person name="Senoo K."/>
        </authorList>
    </citation>
    <scope>NUCLEOTIDE SEQUENCE [LARGE SCALE GENOMIC DNA]</scope>
    <source>
        <strain evidence="2">Red232</strain>
    </source>
</reference>
<evidence type="ECO:0000313" key="2">
    <source>
        <dbReference type="Proteomes" id="UP001162891"/>
    </source>
</evidence>
<evidence type="ECO:0000313" key="1">
    <source>
        <dbReference type="EMBL" id="BDG06525.1"/>
    </source>
</evidence>
<proteinExistence type="predicted"/>
<name>A0ABM7X3Z4_9BACT</name>
<accession>A0ABM7X3Z4</accession>
<protein>
    <submittedName>
        <fullName evidence="1">Uncharacterized protein</fullName>
    </submittedName>
</protein>
<sequence length="349" mass="37342">MRENLEESAEAGTPVGGVSYAEGPDGLRLPLIDIGHPAFRVALDDAALERMGEAFVEEQVRARGSWPRRLFDRFVLPRFLRRSLIGRGLLAAQGATLDGLTTYLLKLGPDHLDATWANELDRRIAASFPGLSLRLRLQDVAELLGAALATGLARAPDRPLWLVSLAGGAGMESLNALARLQRIAPASIAARGVRVLILDPDLRMTDFGRTALAAWSAPGGPLHGVRVELERAAYDWRDPESLDRILATIPGSALVAIASEGGLFDYADDAAVATHLRSIRARCPPETAVCGTLNSPGRAGALLNHGSRAAVRPRCLEEIRGLAATAGWVVVEARERPLNTAFRLERAGG</sequence>